<proteinExistence type="predicted"/>
<comment type="caution">
    <text evidence="1">The sequence shown here is derived from an EMBL/GenBank/DDBJ whole genome shotgun (WGS) entry which is preliminary data.</text>
</comment>
<sequence length="133" mass="15567">MVKEYPDNSQRYAICLSSWKKGKKAKFVHYFRWKVFSKVVSKYQDLLKLQKITVEERDKYWRVRIKDPDYFDPNSLRTIDINDAGTIRAITGCPKGKFSGGKCSVGVEIQAYLFDVDTFTKDEAKKWVEDHKG</sequence>
<organism evidence="1">
    <name type="scientific">Dictyoglomus turgidum</name>
    <dbReference type="NCBI Taxonomy" id="513050"/>
    <lineage>
        <taxon>Bacteria</taxon>
        <taxon>Pseudomonadati</taxon>
        <taxon>Dictyoglomota</taxon>
        <taxon>Dictyoglomia</taxon>
        <taxon>Dictyoglomales</taxon>
        <taxon>Dictyoglomaceae</taxon>
        <taxon>Dictyoglomus</taxon>
    </lineage>
</organism>
<protein>
    <submittedName>
        <fullName evidence="1">Uncharacterized protein</fullName>
    </submittedName>
</protein>
<name>A0A7C3WVS9_9BACT</name>
<reference evidence="1" key="1">
    <citation type="journal article" date="2020" name="mSystems">
        <title>Genome- and Community-Level Interaction Insights into Carbon Utilization and Element Cycling Functions of Hydrothermarchaeota in Hydrothermal Sediment.</title>
        <authorList>
            <person name="Zhou Z."/>
            <person name="Liu Y."/>
            <person name="Xu W."/>
            <person name="Pan J."/>
            <person name="Luo Z.H."/>
            <person name="Li M."/>
        </authorList>
    </citation>
    <scope>NUCLEOTIDE SEQUENCE [LARGE SCALE GENOMIC DNA]</scope>
    <source>
        <strain evidence="1">SpSt-751</strain>
    </source>
</reference>
<dbReference type="EMBL" id="DTGA01000104">
    <property type="protein sequence ID" value="HGB31151.1"/>
    <property type="molecule type" value="Genomic_DNA"/>
</dbReference>
<accession>A0A7C3WVS9</accession>
<gene>
    <name evidence="1" type="ORF">ENV35_04670</name>
</gene>
<evidence type="ECO:0000313" key="1">
    <source>
        <dbReference type="EMBL" id="HGB31151.1"/>
    </source>
</evidence>
<dbReference type="AlphaFoldDB" id="A0A7C3WVS9"/>